<dbReference type="AlphaFoldDB" id="A0AAV5VPU0"/>
<gene>
    <name evidence="1" type="ORF">PFISCL1PPCAC_11681</name>
</gene>
<feature type="non-terminal residue" evidence="1">
    <location>
        <position position="155"/>
    </location>
</feature>
<evidence type="ECO:0008006" key="3">
    <source>
        <dbReference type="Google" id="ProtNLM"/>
    </source>
</evidence>
<accession>A0AAV5VPU0</accession>
<dbReference type="EMBL" id="BTSY01000003">
    <property type="protein sequence ID" value="GMT20384.1"/>
    <property type="molecule type" value="Genomic_DNA"/>
</dbReference>
<comment type="caution">
    <text evidence="1">The sequence shown here is derived from an EMBL/GenBank/DDBJ whole genome shotgun (WGS) entry which is preliminary data.</text>
</comment>
<proteinExistence type="predicted"/>
<name>A0AAV5VPU0_9BILA</name>
<organism evidence="1 2">
    <name type="scientific">Pristionchus fissidentatus</name>
    <dbReference type="NCBI Taxonomy" id="1538716"/>
    <lineage>
        <taxon>Eukaryota</taxon>
        <taxon>Metazoa</taxon>
        <taxon>Ecdysozoa</taxon>
        <taxon>Nematoda</taxon>
        <taxon>Chromadorea</taxon>
        <taxon>Rhabditida</taxon>
        <taxon>Rhabditina</taxon>
        <taxon>Diplogasteromorpha</taxon>
        <taxon>Diplogasteroidea</taxon>
        <taxon>Neodiplogasteridae</taxon>
        <taxon>Pristionchus</taxon>
    </lineage>
</organism>
<reference evidence="1" key="1">
    <citation type="submission" date="2023-10" db="EMBL/GenBank/DDBJ databases">
        <title>Genome assembly of Pristionchus species.</title>
        <authorList>
            <person name="Yoshida K."/>
            <person name="Sommer R.J."/>
        </authorList>
    </citation>
    <scope>NUCLEOTIDE SEQUENCE</scope>
    <source>
        <strain evidence="1">RS5133</strain>
    </source>
</reference>
<keyword evidence="2" id="KW-1185">Reference proteome</keyword>
<dbReference type="Proteomes" id="UP001432322">
    <property type="component" value="Unassembled WGS sequence"/>
</dbReference>
<feature type="non-terminal residue" evidence="1">
    <location>
        <position position="1"/>
    </location>
</feature>
<evidence type="ECO:0000313" key="2">
    <source>
        <dbReference type="Proteomes" id="UP001432322"/>
    </source>
</evidence>
<evidence type="ECO:0000313" key="1">
    <source>
        <dbReference type="EMBL" id="GMT20384.1"/>
    </source>
</evidence>
<protein>
    <recommendedName>
        <fullName evidence="3">Ribosomal protein</fullName>
    </recommendedName>
</protein>
<sequence length="155" mass="17912">WRRTKDLKEIYELKQQLMTSPLTSPAAQLVPASLSGIVSIIEKMTFSSTPEYGKIRGFIYSIEKMGKMELGRKPFMPGWIGQIPNPADGVIRTKPVEDVDTKEMRRRREMERKRSRAEEKLARLYKDSELTPDEIKAAIRGRAAEKWEESNEPTR</sequence>